<comment type="caution">
    <text evidence="2">The sequence shown here is derived from an EMBL/GenBank/DDBJ whole genome shotgun (WGS) entry which is preliminary data.</text>
</comment>
<evidence type="ECO:0000313" key="2">
    <source>
        <dbReference type="EMBL" id="MBB5685711.1"/>
    </source>
</evidence>
<dbReference type="Proteomes" id="UP000549617">
    <property type="component" value="Unassembled WGS sequence"/>
</dbReference>
<dbReference type="AlphaFoldDB" id="A0A7W9AHW0"/>
<organism evidence="2 3">
    <name type="scientific">Sphingobium boeckii</name>
    <dbReference type="NCBI Taxonomy" id="1082345"/>
    <lineage>
        <taxon>Bacteria</taxon>
        <taxon>Pseudomonadati</taxon>
        <taxon>Pseudomonadota</taxon>
        <taxon>Alphaproteobacteria</taxon>
        <taxon>Sphingomonadales</taxon>
        <taxon>Sphingomonadaceae</taxon>
        <taxon>Sphingobium</taxon>
    </lineage>
</organism>
<evidence type="ECO:0000313" key="3">
    <source>
        <dbReference type="Proteomes" id="UP000549617"/>
    </source>
</evidence>
<gene>
    <name evidence="2" type="ORF">FHS49_001719</name>
</gene>
<dbReference type="EMBL" id="JACIJC010000002">
    <property type="protein sequence ID" value="MBB5685711.1"/>
    <property type="molecule type" value="Genomic_DNA"/>
</dbReference>
<reference evidence="2 3" key="1">
    <citation type="submission" date="2020-08" db="EMBL/GenBank/DDBJ databases">
        <title>Genomic Encyclopedia of Type Strains, Phase IV (KMG-IV): sequencing the most valuable type-strain genomes for metagenomic binning, comparative biology and taxonomic classification.</title>
        <authorList>
            <person name="Goeker M."/>
        </authorList>
    </citation>
    <scope>NUCLEOTIDE SEQUENCE [LARGE SCALE GENOMIC DNA]</scope>
    <source>
        <strain evidence="2 3">DSM 25079</strain>
    </source>
</reference>
<keyword evidence="3" id="KW-1185">Reference proteome</keyword>
<accession>A0A7W9AHW0</accession>
<name>A0A7W9AHW0_9SPHN</name>
<protein>
    <submittedName>
        <fullName evidence="2">Uncharacterized protein</fullName>
    </submittedName>
</protein>
<proteinExistence type="predicted"/>
<feature type="region of interest" description="Disordered" evidence="1">
    <location>
        <begin position="1"/>
        <end position="36"/>
    </location>
</feature>
<evidence type="ECO:0000256" key="1">
    <source>
        <dbReference type="SAM" id="MobiDB-lite"/>
    </source>
</evidence>
<sequence length="36" mass="4075">MKPAPLRLNKRISMQPTEKSAREGSQRRNYAGAIFA</sequence>